<evidence type="ECO:0000259" key="2">
    <source>
        <dbReference type="Pfam" id="PF00646"/>
    </source>
</evidence>
<organism evidence="3 4">
    <name type="scientific">Acrobeloides nanus</name>
    <dbReference type="NCBI Taxonomy" id="290746"/>
    <lineage>
        <taxon>Eukaryota</taxon>
        <taxon>Metazoa</taxon>
        <taxon>Ecdysozoa</taxon>
        <taxon>Nematoda</taxon>
        <taxon>Chromadorea</taxon>
        <taxon>Rhabditida</taxon>
        <taxon>Tylenchina</taxon>
        <taxon>Cephalobomorpha</taxon>
        <taxon>Cephaloboidea</taxon>
        <taxon>Cephalobidae</taxon>
        <taxon>Acrobeloides</taxon>
    </lineage>
</organism>
<reference evidence="4" key="1">
    <citation type="submission" date="2022-11" db="UniProtKB">
        <authorList>
            <consortium name="WormBaseParasite"/>
        </authorList>
    </citation>
    <scope>IDENTIFICATION</scope>
</reference>
<protein>
    <submittedName>
        <fullName evidence="4">F-box domain-containing protein</fullName>
    </submittedName>
</protein>
<feature type="domain" description="F-box" evidence="2">
    <location>
        <begin position="130"/>
        <end position="157"/>
    </location>
</feature>
<evidence type="ECO:0000256" key="1">
    <source>
        <dbReference type="SAM" id="MobiDB-lite"/>
    </source>
</evidence>
<accession>A0A914CPE2</accession>
<dbReference type="InterPro" id="IPR036047">
    <property type="entry name" value="F-box-like_dom_sf"/>
</dbReference>
<feature type="compositionally biased region" description="Polar residues" evidence="1">
    <location>
        <begin position="9"/>
        <end position="40"/>
    </location>
</feature>
<sequence length="360" mass="41573">MVRTRSAKIISNNDSKCESTQKTPNDIPTKQNATKSTPQAQPIRRSSRIHNTPKLPNTSNSEIQITEILYLGTTRSRKRALPKNETKAKRPKLPVQIKVEPGSEIPDEYKNFNFDFFIEILPLNTPNFGVIFEIFKFLTRTDLDKCQFVCKTWKNEIEKDVENLALRPIEIAIKPGLETCNFVAKERPGLWLAMYGFLNHESKQVVELNKENMPKVMKMGCLVSLKMRLTPSYWETLRGILPKQNGQIAIERVQNVSFTCSNIQNLRSIPTWFKKQAKIDELSITIAFNFYQDSITDLNFLQKLDYTKIKLVINTYVAAREEIITRSIHDALDDLGCEEKYRDIEVNQFNWKVSGEDGFL</sequence>
<dbReference type="Pfam" id="PF00646">
    <property type="entry name" value="F-box"/>
    <property type="match status" value="1"/>
</dbReference>
<dbReference type="Proteomes" id="UP000887540">
    <property type="component" value="Unplaced"/>
</dbReference>
<feature type="region of interest" description="Disordered" evidence="1">
    <location>
        <begin position="1"/>
        <end position="58"/>
    </location>
</feature>
<dbReference type="AlphaFoldDB" id="A0A914CPE2"/>
<dbReference type="WBParaSite" id="ACRNAN_scaffold12447.g7290.t1">
    <property type="protein sequence ID" value="ACRNAN_scaffold12447.g7290.t1"/>
    <property type="gene ID" value="ACRNAN_scaffold12447.g7290"/>
</dbReference>
<dbReference type="InterPro" id="IPR001810">
    <property type="entry name" value="F-box_dom"/>
</dbReference>
<evidence type="ECO:0000313" key="3">
    <source>
        <dbReference type="Proteomes" id="UP000887540"/>
    </source>
</evidence>
<keyword evidence="3" id="KW-1185">Reference proteome</keyword>
<evidence type="ECO:0000313" key="4">
    <source>
        <dbReference type="WBParaSite" id="ACRNAN_scaffold12447.g7290.t1"/>
    </source>
</evidence>
<name>A0A914CPE2_9BILA</name>
<dbReference type="SUPFAM" id="SSF81383">
    <property type="entry name" value="F-box domain"/>
    <property type="match status" value="1"/>
</dbReference>
<proteinExistence type="predicted"/>